<dbReference type="InterPro" id="IPR005263">
    <property type="entry name" value="DapA"/>
</dbReference>
<dbReference type="SUPFAM" id="SSF51569">
    <property type="entry name" value="Aldolase"/>
    <property type="match status" value="1"/>
</dbReference>
<dbReference type="OrthoDB" id="9782828at2"/>
<feature type="site" description="Part of a proton relay during catalysis" evidence="12">
    <location>
        <position position="109"/>
    </location>
</feature>
<evidence type="ECO:0000256" key="9">
    <source>
        <dbReference type="ARBA" id="ARBA00023239"/>
    </source>
</evidence>
<feature type="active site" description="Schiff-base intermediate with substrate" evidence="12 14">
    <location>
        <position position="163"/>
    </location>
</feature>
<keyword evidence="9 12" id="KW-0456">Lyase</keyword>
<dbReference type="GO" id="GO:0009089">
    <property type="term" value="P:lysine biosynthetic process via diaminopimelate"/>
    <property type="evidence" value="ECO:0007669"/>
    <property type="project" value="UniProtKB-UniRule"/>
</dbReference>
<dbReference type="PANTHER" id="PTHR12128">
    <property type="entry name" value="DIHYDRODIPICOLINATE SYNTHASE"/>
    <property type="match status" value="1"/>
</dbReference>
<dbReference type="Proteomes" id="UP000284219">
    <property type="component" value="Unassembled WGS sequence"/>
</dbReference>
<dbReference type="EMBL" id="MCHY01000008">
    <property type="protein sequence ID" value="RKD24286.1"/>
    <property type="molecule type" value="Genomic_DNA"/>
</dbReference>
<dbReference type="RefSeq" id="WP_120189565.1">
    <property type="nucleotide sequence ID" value="NZ_MCHY01000008.1"/>
</dbReference>
<dbReference type="GO" id="GO:0019877">
    <property type="term" value="P:diaminopimelate biosynthetic process"/>
    <property type="evidence" value="ECO:0007669"/>
    <property type="project" value="UniProtKB-UniRule"/>
</dbReference>
<dbReference type="PROSITE" id="PS00666">
    <property type="entry name" value="DHDPS_2"/>
    <property type="match status" value="1"/>
</dbReference>
<accession>A0A419SK24</accession>
<evidence type="ECO:0000256" key="14">
    <source>
        <dbReference type="PIRSR" id="PIRSR001365-1"/>
    </source>
</evidence>
<evidence type="ECO:0000256" key="6">
    <source>
        <dbReference type="ARBA" id="ARBA00022605"/>
    </source>
</evidence>
<evidence type="ECO:0000256" key="15">
    <source>
        <dbReference type="PIRSR" id="PIRSR001365-2"/>
    </source>
</evidence>
<dbReference type="AlphaFoldDB" id="A0A419SK24"/>
<evidence type="ECO:0000256" key="8">
    <source>
        <dbReference type="ARBA" id="ARBA00023154"/>
    </source>
</evidence>
<comment type="catalytic activity">
    <reaction evidence="11 12">
        <text>L-aspartate 4-semialdehyde + pyruvate = (2S,4S)-4-hydroxy-2,3,4,5-tetrahydrodipicolinate + H2O + H(+)</text>
        <dbReference type="Rhea" id="RHEA:34171"/>
        <dbReference type="ChEBI" id="CHEBI:15361"/>
        <dbReference type="ChEBI" id="CHEBI:15377"/>
        <dbReference type="ChEBI" id="CHEBI:15378"/>
        <dbReference type="ChEBI" id="CHEBI:67139"/>
        <dbReference type="ChEBI" id="CHEBI:537519"/>
        <dbReference type="EC" id="4.3.3.7"/>
    </reaction>
</comment>
<evidence type="ECO:0000256" key="2">
    <source>
        <dbReference type="ARBA" id="ARBA00005120"/>
    </source>
</evidence>
<dbReference type="NCBIfam" id="TIGR00674">
    <property type="entry name" value="dapA"/>
    <property type="match status" value="1"/>
</dbReference>
<sequence length="288" mass="30770">MVDFGRLLTAMVTPFNDELEIDYDQVDKLVDHLIETGTDTIVVAGTTGESPTLSGAEKVALFKRVAERAAGRAKVIAGTGSNNTKASIELSQQAEAAGVDGLMLVAPYYNKPSQEGLYQHFKTIAKSTALPVMIYNIPGRSAINIEVETILRLAEVDNITSVKEASGDLSAVSELVEKSPAGFKVYSGDDKLALPTLSVGGYGVVSVSSHVVGNQLKEMIEAYVAGQVEKAATLHRKYMPVFEGLFITANPVPVKYALEKQGVSVGSVRLPLVSVTEEEAKFIDSLFT</sequence>
<dbReference type="PRINTS" id="PR00146">
    <property type="entry name" value="DHPICSNTHASE"/>
</dbReference>
<feature type="active site" description="Proton donor/acceptor" evidence="12 14">
    <location>
        <position position="135"/>
    </location>
</feature>
<comment type="pathway">
    <text evidence="2 12">Amino-acid biosynthesis; L-lysine biosynthesis via DAP pathway; (S)-tetrahydrodipicolinate from L-aspartate: step 3/4.</text>
</comment>
<evidence type="ECO:0000256" key="10">
    <source>
        <dbReference type="ARBA" id="ARBA00023270"/>
    </source>
</evidence>
<evidence type="ECO:0000256" key="7">
    <source>
        <dbReference type="ARBA" id="ARBA00022915"/>
    </source>
</evidence>
<evidence type="ECO:0000256" key="4">
    <source>
        <dbReference type="ARBA" id="ARBA00012086"/>
    </source>
</evidence>
<gene>
    <name evidence="12" type="primary">dapA</name>
    <name evidence="16" type="ORF">BEP19_07745</name>
</gene>
<reference evidence="16 17" key="1">
    <citation type="submission" date="2016-08" db="EMBL/GenBank/DDBJ databases">
        <title>Novel Firmicute Genomes.</title>
        <authorList>
            <person name="Poppleton D.I."/>
            <person name="Gribaldo S."/>
        </authorList>
    </citation>
    <scope>NUCLEOTIDE SEQUENCE [LARGE SCALE GENOMIC DNA]</scope>
    <source>
        <strain evidence="16 17">RAOx-1</strain>
    </source>
</reference>
<comment type="function">
    <text evidence="1 12">Catalyzes the condensation of (S)-aspartate-beta-semialdehyde [(S)-ASA] and pyruvate to 4-hydroxy-tetrahydrodipicolinate (HTPA).</text>
</comment>
<evidence type="ECO:0000256" key="11">
    <source>
        <dbReference type="ARBA" id="ARBA00047836"/>
    </source>
</evidence>
<dbReference type="SMART" id="SM01130">
    <property type="entry name" value="DHDPS"/>
    <property type="match status" value="1"/>
</dbReference>
<dbReference type="PIRSF" id="PIRSF001365">
    <property type="entry name" value="DHDPS"/>
    <property type="match status" value="1"/>
</dbReference>
<dbReference type="GO" id="GO:0005829">
    <property type="term" value="C:cytosol"/>
    <property type="evidence" value="ECO:0007669"/>
    <property type="project" value="TreeGrafter"/>
</dbReference>
<evidence type="ECO:0000313" key="17">
    <source>
        <dbReference type="Proteomes" id="UP000284219"/>
    </source>
</evidence>
<comment type="subcellular location">
    <subcellularLocation>
        <location evidence="12">Cytoplasm</location>
    </subcellularLocation>
</comment>
<keyword evidence="7 12" id="KW-0220">Diaminopimelate biosynthesis</keyword>
<comment type="caution">
    <text evidence="12">Was originally thought to be a dihydrodipicolinate synthase (DHDPS), catalyzing the condensation of (S)-aspartate-beta-semialdehyde [(S)-ASA] and pyruvate to dihydrodipicolinate (DHDP). However, it was shown in E.coli that the product of the enzymatic reaction is not dihydrodipicolinate but in fact (4S)-4-hydroxy-2,3,4,5-tetrahydro-(2S)-dipicolinic acid (HTPA), and that the consecutive dehydration reaction leading to DHDP is not spontaneous but catalyzed by DapB.</text>
</comment>
<feature type="site" description="Part of a proton relay during catalysis" evidence="12">
    <location>
        <position position="46"/>
    </location>
</feature>
<feature type="binding site" evidence="12 15">
    <location>
        <position position="205"/>
    </location>
    <ligand>
        <name>pyruvate</name>
        <dbReference type="ChEBI" id="CHEBI:15361"/>
    </ligand>
</feature>
<name>A0A419SK24_9BACL</name>
<evidence type="ECO:0000256" key="13">
    <source>
        <dbReference type="PIRNR" id="PIRNR001365"/>
    </source>
</evidence>
<dbReference type="HAMAP" id="MF_00418">
    <property type="entry name" value="DapA"/>
    <property type="match status" value="1"/>
</dbReference>
<comment type="caution">
    <text evidence="16">The sequence shown here is derived from an EMBL/GenBank/DDBJ whole genome shotgun (WGS) entry which is preliminary data.</text>
</comment>
<protein>
    <recommendedName>
        <fullName evidence="4 12">4-hydroxy-tetrahydrodipicolinate synthase</fullName>
        <shortName evidence="12">HTPA synthase</shortName>
        <ecNumber evidence="4 12">4.3.3.7</ecNumber>
    </recommendedName>
</protein>
<proteinExistence type="inferred from homology"/>
<comment type="similarity">
    <text evidence="3 12 13">Belongs to the DapA family.</text>
</comment>
<keyword evidence="17" id="KW-1185">Reference proteome</keyword>
<dbReference type="CDD" id="cd00950">
    <property type="entry name" value="DHDPS"/>
    <property type="match status" value="1"/>
</dbReference>
<dbReference type="EC" id="4.3.3.7" evidence="4 12"/>
<dbReference type="InterPro" id="IPR020625">
    <property type="entry name" value="Schiff_base-form_aldolases_AS"/>
</dbReference>
<dbReference type="PANTHER" id="PTHR12128:SF66">
    <property type="entry name" value="4-HYDROXY-2-OXOGLUTARATE ALDOLASE, MITOCHONDRIAL"/>
    <property type="match status" value="1"/>
</dbReference>
<keyword evidence="6 12" id="KW-0028">Amino-acid biosynthesis</keyword>
<keyword evidence="8 12" id="KW-0457">Lysine biosynthesis</keyword>
<dbReference type="GO" id="GO:0008840">
    <property type="term" value="F:4-hydroxy-tetrahydrodipicolinate synthase activity"/>
    <property type="evidence" value="ECO:0007669"/>
    <property type="project" value="UniProtKB-UniRule"/>
</dbReference>
<evidence type="ECO:0000313" key="16">
    <source>
        <dbReference type="EMBL" id="RKD24286.1"/>
    </source>
</evidence>
<organism evidence="16 17">
    <name type="scientific">Ammoniphilus oxalaticus</name>
    <dbReference type="NCBI Taxonomy" id="66863"/>
    <lineage>
        <taxon>Bacteria</taxon>
        <taxon>Bacillati</taxon>
        <taxon>Bacillota</taxon>
        <taxon>Bacilli</taxon>
        <taxon>Bacillales</taxon>
        <taxon>Paenibacillaceae</taxon>
        <taxon>Aneurinibacillus group</taxon>
        <taxon>Ammoniphilus</taxon>
    </lineage>
</organism>
<dbReference type="InterPro" id="IPR013785">
    <property type="entry name" value="Aldolase_TIM"/>
</dbReference>
<evidence type="ECO:0000256" key="5">
    <source>
        <dbReference type="ARBA" id="ARBA00022490"/>
    </source>
</evidence>
<feature type="binding site" evidence="12 15">
    <location>
        <position position="47"/>
    </location>
    <ligand>
        <name>pyruvate</name>
        <dbReference type="ChEBI" id="CHEBI:15361"/>
    </ligand>
</feature>
<comment type="subunit">
    <text evidence="12">Homotetramer; dimer of dimers.</text>
</comment>
<dbReference type="UniPathway" id="UPA00034">
    <property type="reaction ID" value="UER00017"/>
</dbReference>
<keyword evidence="5 12" id="KW-0963">Cytoplasm</keyword>
<evidence type="ECO:0000256" key="12">
    <source>
        <dbReference type="HAMAP-Rule" id="MF_00418"/>
    </source>
</evidence>
<keyword evidence="10 12" id="KW-0704">Schiff base</keyword>
<evidence type="ECO:0000256" key="3">
    <source>
        <dbReference type="ARBA" id="ARBA00007592"/>
    </source>
</evidence>
<dbReference type="Pfam" id="PF00701">
    <property type="entry name" value="DHDPS"/>
    <property type="match status" value="1"/>
</dbReference>
<dbReference type="Gene3D" id="3.20.20.70">
    <property type="entry name" value="Aldolase class I"/>
    <property type="match status" value="1"/>
</dbReference>
<dbReference type="InterPro" id="IPR002220">
    <property type="entry name" value="DapA-like"/>
</dbReference>
<evidence type="ECO:0000256" key="1">
    <source>
        <dbReference type="ARBA" id="ARBA00003294"/>
    </source>
</evidence>